<keyword evidence="3" id="KW-0808">Transferase</keyword>
<dbReference type="PANTHER" id="PTHR12137">
    <property type="entry name" value="CARBOHYDRATE SULFOTRANSFERASE"/>
    <property type="match status" value="1"/>
</dbReference>
<evidence type="ECO:0000256" key="6">
    <source>
        <dbReference type="ARBA" id="ARBA00023034"/>
    </source>
</evidence>
<reference evidence="11" key="2">
    <citation type="submission" date="2024-04" db="EMBL/GenBank/DDBJ databases">
        <authorList>
            <person name="Chen Y."/>
            <person name="Shah S."/>
            <person name="Dougan E. K."/>
            <person name="Thang M."/>
            <person name="Chan C."/>
        </authorList>
    </citation>
    <scope>NUCLEOTIDE SEQUENCE [LARGE SCALE GENOMIC DNA]</scope>
</reference>
<keyword evidence="7" id="KW-0472">Membrane</keyword>
<dbReference type="OrthoDB" id="433893at2759"/>
<keyword evidence="6" id="KW-0333">Golgi apparatus</keyword>
<protein>
    <submittedName>
        <fullName evidence="12">Large ribosomal subunit protein uL22c</fullName>
    </submittedName>
</protein>
<sequence length="350" mass="39405">MRIMVLISISFLVVSLLATFQAAPVLETCAIEEPLFLQMGIRVDDGQSQKLAALLLEVRKECLRATSSCLPVLETLRLAVWPHVQAETNGSLSPWMPGWNLEPIFDADAQASGVSRLGTKMAFRHIFKAAGFTAYANLQQVTTGLRPQSYLELCNAFHSTDLKHRAFTFVRDPISRFISGYAEIDYRSRAVRDWPIFDSLAKLLREYPVGSAVRAAAFFEEFLRSGIDVNGHVRPQLEFLQPLSGCSLPMDFIGKTERAEEHWAKLFDMQNETVPKFDSLLALHSHGERDEQAMKTFLASSAKYMRALCWLYLGDFAVFEYELPNECRQEPMQSAVAMLRRVSLSGNPLA</sequence>
<dbReference type="GO" id="GO:0008146">
    <property type="term" value="F:sulfotransferase activity"/>
    <property type="evidence" value="ECO:0007669"/>
    <property type="project" value="InterPro"/>
</dbReference>
<dbReference type="EMBL" id="CAMXCT010000264">
    <property type="protein sequence ID" value="CAI3976353.1"/>
    <property type="molecule type" value="Genomic_DNA"/>
</dbReference>
<dbReference type="Proteomes" id="UP001152797">
    <property type="component" value="Unassembled WGS sequence"/>
</dbReference>
<keyword evidence="5" id="KW-1133">Transmembrane helix</keyword>
<dbReference type="GO" id="GO:0016051">
    <property type="term" value="P:carbohydrate biosynthetic process"/>
    <property type="evidence" value="ECO:0007669"/>
    <property type="project" value="InterPro"/>
</dbReference>
<keyword evidence="13" id="KW-1185">Reference proteome</keyword>
<evidence type="ECO:0000256" key="4">
    <source>
        <dbReference type="ARBA" id="ARBA00022692"/>
    </source>
</evidence>
<dbReference type="EMBL" id="CAMXCT020000264">
    <property type="protein sequence ID" value="CAL1129728.1"/>
    <property type="molecule type" value="Genomic_DNA"/>
</dbReference>
<evidence type="ECO:0000313" key="13">
    <source>
        <dbReference type="Proteomes" id="UP001152797"/>
    </source>
</evidence>
<evidence type="ECO:0000313" key="11">
    <source>
        <dbReference type="EMBL" id="CAL1129728.1"/>
    </source>
</evidence>
<evidence type="ECO:0000256" key="1">
    <source>
        <dbReference type="ARBA" id="ARBA00004323"/>
    </source>
</evidence>
<keyword evidence="9" id="KW-0732">Signal</keyword>
<gene>
    <name evidence="10" type="ORF">C1SCF055_LOCUS4577</name>
</gene>
<name>A0A9P1FHH1_9DINO</name>
<feature type="signal peptide" evidence="9">
    <location>
        <begin position="1"/>
        <end position="22"/>
    </location>
</feature>
<evidence type="ECO:0000256" key="7">
    <source>
        <dbReference type="ARBA" id="ARBA00023136"/>
    </source>
</evidence>
<reference evidence="10" key="1">
    <citation type="submission" date="2022-10" db="EMBL/GenBank/DDBJ databases">
        <authorList>
            <person name="Chen Y."/>
            <person name="Dougan E. K."/>
            <person name="Chan C."/>
            <person name="Rhodes N."/>
            <person name="Thang M."/>
        </authorList>
    </citation>
    <scope>NUCLEOTIDE SEQUENCE</scope>
</reference>
<keyword evidence="4" id="KW-0812">Transmembrane</keyword>
<proteinExistence type="inferred from homology"/>
<evidence type="ECO:0000256" key="2">
    <source>
        <dbReference type="ARBA" id="ARBA00006339"/>
    </source>
</evidence>
<dbReference type="InterPro" id="IPR018011">
    <property type="entry name" value="Carb_sulfotrans_8-10"/>
</dbReference>
<keyword evidence="8" id="KW-0325">Glycoprotein</keyword>
<comment type="subcellular location">
    <subcellularLocation>
        <location evidence="1">Golgi apparatus membrane</location>
        <topology evidence="1">Single-pass type II membrane protein</topology>
    </subcellularLocation>
</comment>
<dbReference type="EMBL" id="CAMXCT030000264">
    <property type="protein sequence ID" value="CAL4763665.1"/>
    <property type="molecule type" value="Genomic_DNA"/>
</dbReference>
<evidence type="ECO:0000313" key="12">
    <source>
        <dbReference type="EMBL" id="CAL4763665.1"/>
    </source>
</evidence>
<evidence type="ECO:0000256" key="3">
    <source>
        <dbReference type="ARBA" id="ARBA00022679"/>
    </source>
</evidence>
<evidence type="ECO:0000313" key="10">
    <source>
        <dbReference type="EMBL" id="CAI3976353.1"/>
    </source>
</evidence>
<evidence type="ECO:0000256" key="9">
    <source>
        <dbReference type="SAM" id="SignalP"/>
    </source>
</evidence>
<dbReference type="PANTHER" id="PTHR12137:SF54">
    <property type="entry name" value="CARBOHYDRATE SULFOTRANSFERASE"/>
    <property type="match status" value="1"/>
</dbReference>
<dbReference type="Pfam" id="PF03567">
    <property type="entry name" value="Sulfotransfer_2"/>
    <property type="match status" value="1"/>
</dbReference>
<organism evidence="10">
    <name type="scientific">Cladocopium goreaui</name>
    <dbReference type="NCBI Taxonomy" id="2562237"/>
    <lineage>
        <taxon>Eukaryota</taxon>
        <taxon>Sar</taxon>
        <taxon>Alveolata</taxon>
        <taxon>Dinophyceae</taxon>
        <taxon>Suessiales</taxon>
        <taxon>Symbiodiniaceae</taxon>
        <taxon>Cladocopium</taxon>
    </lineage>
</organism>
<comment type="caution">
    <text evidence="10">The sequence shown here is derived from an EMBL/GenBank/DDBJ whole genome shotgun (WGS) entry which is preliminary data.</text>
</comment>
<feature type="chain" id="PRO_5043271856" evidence="9">
    <location>
        <begin position="23"/>
        <end position="350"/>
    </location>
</feature>
<evidence type="ECO:0000256" key="5">
    <source>
        <dbReference type="ARBA" id="ARBA00022989"/>
    </source>
</evidence>
<accession>A0A9P1FHH1</accession>
<dbReference type="GO" id="GO:0000139">
    <property type="term" value="C:Golgi membrane"/>
    <property type="evidence" value="ECO:0007669"/>
    <property type="project" value="UniProtKB-SubCell"/>
</dbReference>
<dbReference type="AlphaFoldDB" id="A0A9P1FHH1"/>
<evidence type="ECO:0000256" key="8">
    <source>
        <dbReference type="ARBA" id="ARBA00023180"/>
    </source>
</evidence>
<comment type="similarity">
    <text evidence="2">Belongs to the sulfotransferase 2 family.</text>
</comment>
<dbReference type="InterPro" id="IPR005331">
    <property type="entry name" value="Sulfotransferase"/>
</dbReference>